<evidence type="ECO:0000313" key="1">
    <source>
        <dbReference type="EMBL" id="JAH05843.1"/>
    </source>
</evidence>
<protein>
    <submittedName>
        <fullName evidence="1">Uncharacterized protein</fullName>
    </submittedName>
</protein>
<organism evidence="1">
    <name type="scientific">Anguilla anguilla</name>
    <name type="common">European freshwater eel</name>
    <name type="synonym">Muraena anguilla</name>
    <dbReference type="NCBI Taxonomy" id="7936"/>
    <lineage>
        <taxon>Eukaryota</taxon>
        <taxon>Metazoa</taxon>
        <taxon>Chordata</taxon>
        <taxon>Craniata</taxon>
        <taxon>Vertebrata</taxon>
        <taxon>Euteleostomi</taxon>
        <taxon>Actinopterygii</taxon>
        <taxon>Neopterygii</taxon>
        <taxon>Teleostei</taxon>
        <taxon>Anguilliformes</taxon>
        <taxon>Anguillidae</taxon>
        <taxon>Anguilla</taxon>
    </lineage>
</organism>
<reference evidence="1" key="2">
    <citation type="journal article" date="2015" name="Fish Shellfish Immunol.">
        <title>Early steps in the European eel (Anguilla anguilla)-Vibrio vulnificus interaction in the gills: Role of the RtxA13 toxin.</title>
        <authorList>
            <person name="Callol A."/>
            <person name="Pajuelo D."/>
            <person name="Ebbesson L."/>
            <person name="Teles M."/>
            <person name="MacKenzie S."/>
            <person name="Amaro C."/>
        </authorList>
    </citation>
    <scope>NUCLEOTIDE SEQUENCE</scope>
</reference>
<accession>A0A0E9PPT6</accession>
<sequence>MYVGQLRRAVERRLRQTRDKMAVTISVRRDAKSHSTTEPHCLPALLHLTR</sequence>
<reference evidence="1" key="1">
    <citation type="submission" date="2014-11" db="EMBL/GenBank/DDBJ databases">
        <authorList>
            <person name="Amaro Gonzalez C."/>
        </authorList>
    </citation>
    <scope>NUCLEOTIDE SEQUENCE</scope>
</reference>
<dbReference type="EMBL" id="GBXM01102734">
    <property type="protein sequence ID" value="JAH05843.1"/>
    <property type="molecule type" value="Transcribed_RNA"/>
</dbReference>
<name>A0A0E9PPT6_ANGAN</name>
<proteinExistence type="predicted"/>
<dbReference type="AlphaFoldDB" id="A0A0E9PPT6"/>